<protein>
    <submittedName>
        <fullName evidence="1">Uncharacterized protein</fullName>
    </submittedName>
</protein>
<proteinExistence type="predicted"/>
<sequence>MNLFEKGETTSWFRAISDNIRNEINNLANTEICNTDLGDLTEYYFAKYQIEEIQIFTENITKELTETKLQRYNQFYRPGYSEFGSQYHMLDGYKITFTIPFDGDKDLLDLRPSTFYRQSFPVDRVIAPTDDDYGKIIFSLEYAKSELQRSENSNEIVQKGFQREIDTYFKTIETINQEVRSYNNGLSNIVNKYLETRLQKQMIIYK</sequence>
<dbReference type="RefSeq" id="WP_159749919.1">
    <property type="nucleotide sequence ID" value="NZ_WUQX01000001.1"/>
</dbReference>
<evidence type="ECO:0000313" key="1">
    <source>
        <dbReference type="EMBL" id="MXP74587.1"/>
    </source>
</evidence>
<organism evidence="1 2">
    <name type="scientific">Sporofaciens musculi</name>
    <dbReference type="NCBI Taxonomy" id="2681861"/>
    <lineage>
        <taxon>Bacteria</taxon>
        <taxon>Bacillati</taxon>
        <taxon>Bacillota</taxon>
        <taxon>Clostridia</taxon>
        <taxon>Lachnospirales</taxon>
        <taxon>Lachnospiraceae</taxon>
        <taxon>Sporofaciens</taxon>
    </lineage>
</organism>
<reference evidence="1 2" key="1">
    <citation type="submission" date="2019-12" db="EMBL/GenBank/DDBJ databases">
        <title>Sporaefaciens musculi gen. nov., sp. nov., a novel bacterium isolated from the caecum of an obese mouse.</title>
        <authorList>
            <person name="Rasmussen T.S."/>
            <person name="Streidl T."/>
            <person name="Hitch T.C.A."/>
            <person name="Wortmann E."/>
            <person name="Deptula P."/>
            <person name="Hansen M."/>
            <person name="Nielsen D.S."/>
            <person name="Clavel T."/>
            <person name="Vogensen F.K."/>
        </authorList>
    </citation>
    <scope>NUCLEOTIDE SEQUENCE [LARGE SCALE GENOMIC DNA]</scope>
    <source>
        <strain evidence="1 2">WCA-9-b2</strain>
    </source>
</reference>
<accession>A0A7X3ME14</accession>
<gene>
    <name evidence="1" type="ORF">GN277_04095</name>
</gene>
<dbReference type="AlphaFoldDB" id="A0A7X3ME14"/>
<name>A0A7X3ME14_9FIRM</name>
<keyword evidence="2" id="KW-1185">Reference proteome</keyword>
<dbReference type="Proteomes" id="UP000460412">
    <property type="component" value="Unassembled WGS sequence"/>
</dbReference>
<comment type="caution">
    <text evidence="1">The sequence shown here is derived from an EMBL/GenBank/DDBJ whole genome shotgun (WGS) entry which is preliminary data.</text>
</comment>
<evidence type="ECO:0000313" key="2">
    <source>
        <dbReference type="Proteomes" id="UP000460412"/>
    </source>
</evidence>
<dbReference type="EMBL" id="WUQX01000001">
    <property type="protein sequence ID" value="MXP74587.1"/>
    <property type="molecule type" value="Genomic_DNA"/>
</dbReference>